<dbReference type="InterPro" id="IPR006667">
    <property type="entry name" value="SLC41_membr_dom"/>
</dbReference>
<keyword evidence="6 9" id="KW-1133">Transmembrane helix</keyword>
<evidence type="ECO:0000256" key="8">
    <source>
        <dbReference type="PROSITE-ProRule" id="PRU00703"/>
    </source>
</evidence>
<keyword evidence="8" id="KW-0129">CBS domain</keyword>
<dbReference type="Gene3D" id="1.10.357.20">
    <property type="entry name" value="SLC41 divalent cation transporters, integral membrane domain"/>
    <property type="match status" value="1"/>
</dbReference>
<dbReference type="Pfam" id="PF01769">
    <property type="entry name" value="MgtE"/>
    <property type="match status" value="1"/>
</dbReference>
<dbReference type="PROSITE" id="PS51371">
    <property type="entry name" value="CBS"/>
    <property type="match status" value="1"/>
</dbReference>
<keyword evidence="9" id="KW-1003">Cell membrane</keyword>
<keyword evidence="9" id="KW-0479">Metal-binding</keyword>
<dbReference type="EMBL" id="KC246808">
    <property type="protein sequence ID" value="AHF24852.1"/>
    <property type="molecule type" value="Genomic_DNA"/>
</dbReference>
<dbReference type="InterPro" id="IPR006669">
    <property type="entry name" value="MgtE_transporter"/>
</dbReference>
<dbReference type="InterPro" id="IPR000644">
    <property type="entry name" value="CBS_dom"/>
</dbReference>
<dbReference type="Pfam" id="PF00571">
    <property type="entry name" value="CBS"/>
    <property type="match status" value="2"/>
</dbReference>
<accession>W0FPW7</accession>
<dbReference type="InterPro" id="IPR038076">
    <property type="entry name" value="MgtE_N_sf"/>
</dbReference>
<keyword evidence="3 9" id="KW-0813">Transport</keyword>
<evidence type="ECO:0000256" key="5">
    <source>
        <dbReference type="ARBA" id="ARBA00022842"/>
    </source>
</evidence>
<dbReference type="SUPFAM" id="SSF158791">
    <property type="entry name" value="MgtE N-terminal domain-like"/>
    <property type="match status" value="1"/>
</dbReference>
<keyword evidence="5 9" id="KW-0460">Magnesium</keyword>
<sequence>MAFRPSAVVDLKEGEPPVEDNETTIETLDMDTKSQHFDRDLGKVMAFLEEGAYLKARDVLMNYIAVDIAEMLEDILEDLGMEKAIIIFRMLPKAVSVDVFSYLPGDDQADIIQAITDREISYIMRELDFDDKIDVLEELPANIVSRILEKTPKDERKLINEFLNYPEDSAGSLMTPEYISLEDTMTVAEALAHIKRVGMDSETIYLCYVKHSDRKLEGVVSLRTLVISDSDMLVSDLMETDYVYLNVYDDQEAVAEAFKKYGFLAIPVVDNEHRLVGIITVDDIMEVIEAETTEDIERMVGVMGDDEHRKYLDMGVLRHAKNRLPWLLFMTVALMVTGSLINQFEAVLSQVIVLVGYLPLLMGTGGNTGTQAATLIIRGLSVDEVDLKDIFKVLWKELRVSICLGVVLSVFNFLKIVLIDHQPPVIGLTVAIAMILVVMFSKLLGGSLPMAAKRIGVDPALMATPMISSITDMVSSVIFLFTASLLLGIAI</sequence>
<proteinExistence type="inferred from homology"/>
<evidence type="ECO:0000256" key="3">
    <source>
        <dbReference type="ARBA" id="ARBA00022448"/>
    </source>
</evidence>
<dbReference type="GO" id="GO:0015095">
    <property type="term" value="F:magnesium ion transmembrane transporter activity"/>
    <property type="evidence" value="ECO:0007669"/>
    <property type="project" value="UniProtKB-UniRule"/>
</dbReference>
<dbReference type="InterPro" id="IPR036739">
    <property type="entry name" value="SLC41_membr_dom_sf"/>
</dbReference>
<dbReference type="InterPro" id="IPR006668">
    <property type="entry name" value="Mg_transptr_MgtE_intracell_dom"/>
</dbReference>
<keyword evidence="7 9" id="KW-0472">Membrane</keyword>
<name>W0FPW7_9BACT</name>
<protein>
    <recommendedName>
        <fullName evidence="9">Magnesium transporter MgtE</fullName>
    </recommendedName>
</protein>
<dbReference type="GO" id="GO:0046872">
    <property type="term" value="F:metal ion binding"/>
    <property type="evidence" value="ECO:0007669"/>
    <property type="project" value="UniProtKB-KW"/>
</dbReference>
<feature type="domain" description="CBS" evidence="10">
    <location>
        <begin position="238"/>
        <end position="294"/>
    </location>
</feature>
<evidence type="ECO:0000256" key="1">
    <source>
        <dbReference type="ARBA" id="ARBA00004141"/>
    </source>
</evidence>
<dbReference type="Pfam" id="PF03448">
    <property type="entry name" value="MgtE_N"/>
    <property type="match status" value="1"/>
</dbReference>
<comment type="function">
    <text evidence="9">Acts as a magnesium transporter.</text>
</comment>
<dbReference type="Gene3D" id="1.25.60.10">
    <property type="entry name" value="MgtE N-terminal domain-like"/>
    <property type="match status" value="1"/>
</dbReference>
<feature type="transmembrane region" description="Helical" evidence="9">
    <location>
        <begin position="466"/>
        <end position="490"/>
    </location>
</feature>
<evidence type="ECO:0000256" key="4">
    <source>
        <dbReference type="ARBA" id="ARBA00022692"/>
    </source>
</evidence>
<dbReference type="SMART" id="SM00116">
    <property type="entry name" value="CBS"/>
    <property type="match status" value="1"/>
</dbReference>
<organism evidence="11">
    <name type="scientific">uncultured bacterium Contig1491</name>
    <dbReference type="NCBI Taxonomy" id="1393439"/>
    <lineage>
        <taxon>Bacteria</taxon>
        <taxon>environmental samples</taxon>
    </lineage>
</organism>
<dbReference type="AlphaFoldDB" id="W0FPW7"/>
<feature type="transmembrane region" description="Helical" evidence="9">
    <location>
        <begin position="324"/>
        <end position="341"/>
    </location>
</feature>
<dbReference type="Gene3D" id="3.10.580.10">
    <property type="entry name" value="CBS-domain"/>
    <property type="match status" value="1"/>
</dbReference>
<dbReference type="PANTHER" id="PTHR43773:SF1">
    <property type="entry name" value="MAGNESIUM TRANSPORTER MGTE"/>
    <property type="match status" value="1"/>
</dbReference>
<dbReference type="InterPro" id="IPR046342">
    <property type="entry name" value="CBS_dom_sf"/>
</dbReference>
<dbReference type="SUPFAM" id="SSF161093">
    <property type="entry name" value="MgtE membrane domain-like"/>
    <property type="match status" value="1"/>
</dbReference>
<keyword evidence="4 9" id="KW-0812">Transmembrane</keyword>
<evidence type="ECO:0000256" key="7">
    <source>
        <dbReference type="ARBA" id="ARBA00023136"/>
    </source>
</evidence>
<evidence type="ECO:0000313" key="11">
    <source>
        <dbReference type="EMBL" id="AHF24852.1"/>
    </source>
</evidence>
<dbReference type="GO" id="GO:0005886">
    <property type="term" value="C:plasma membrane"/>
    <property type="evidence" value="ECO:0007669"/>
    <property type="project" value="UniProtKB-SubCell"/>
</dbReference>
<comment type="subcellular location">
    <subcellularLocation>
        <location evidence="9">Cell membrane</location>
        <topology evidence="9">Multi-pass membrane protein</topology>
    </subcellularLocation>
    <subcellularLocation>
        <location evidence="1">Membrane</location>
        <topology evidence="1">Multi-pass membrane protein</topology>
    </subcellularLocation>
</comment>
<comment type="similarity">
    <text evidence="2 9">Belongs to the SLC41A transporter family.</text>
</comment>
<dbReference type="SUPFAM" id="SSF54631">
    <property type="entry name" value="CBS-domain pair"/>
    <property type="match status" value="1"/>
</dbReference>
<dbReference type="CDD" id="cd04606">
    <property type="entry name" value="CBS_pair_Mg_transporter"/>
    <property type="match status" value="1"/>
</dbReference>
<feature type="transmembrane region" description="Helical" evidence="9">
    <location>
        <begin position="398"/>
        <end position="419"/>
    </location>
</feature>
<feature type="transmembrane region" description="Helical" evidence="9">
    <location>
        <begin position="347"/>
        <end position="377"/>
    </location>
</feature>
<evidence type="ECO:0000256" key="9">
    <source>
        <dbReference type="RuleBase" id="RU362011"/>
    </source>
</evidence>
<dbReference type="PANTHER" id="PTHR43773">
    <property type="entry name" value="MAGNESIUM TRANSPORTER MGTE"/>
    <property type="match status" value="1"/>
</dbReference>
<evidence type="ECO:0000259" key="10">
    <source>
        <dbReference type="PROSITE" id="PS51371"/>
    </source>
</evidence>
<evidence type="ECO:0000256" key="6">
    <source>
        <dbReference type="ARBA" id="ARBA00022989"/>
    </source>
</evidence>
<reference evidence="11" key="1">
    <citation type="journal article" date="2013" name="PLoS ONE">
        <title>Metagenomic insights into the carbohydrate-active enzymes carried by the microorganisms adhering to solid digesta in the rumen of cows.</title>
        <authorList>
            <person name="Wang L."/>
            <person name="Hatem A."/>
            <person name="Catalyurek U.V."/>
            <person name="Morrison M."/>
            <person name="Yu Z."/>
        </authorList>
    </citation>
    <scope>NUCLEOTIDE SEQUENCE</scope>
</reference>
<feature type="transmembrane region" description="Helical" evidence="9">
    <location>
        <begin position="425"/>
        <end position="445"/>
    </location>
</feature>
<evidence type="ECO:0000256" key="2">
    <source>
        <dbReference type="ARBA" id="ARBA00009749"/>
    </source>
</evidence>
<dbReference type="NCBIfam" id="TIGR00400">
    <property type="entry name" value="mgtE"/>
    <property type="match status" value="1"/>
</dbReference>
<comment type="subunit">
    <text evidence="9">Homodimer.</text>
</comment>
<dbReference type="SMART" id="SM00924">
    <property type="entry name" value="MgtE_N"/>
    <property type="match status" value="1"/>
</dbReference>